<protein>
    <submittedName>
        <fullName evidence="3">Uncharacterized protein</fullName>
    </submittedName>
</protein>
<name>A0A6A6F7D1_9PEZI</name>
<feature type="transmembrane region" description="Helical" evidence="2">
    <location>
        <begin position="56"/>
        <end position="74"/>
    </location>
</feature>
<reference evidence="3" key="1">
    <citation type="journal article" date="2020" name="Stud. Mycol.">
        <title>101 Dothideomycetes genomes: a test case for predicting lifestyles and emergence of pathogens.</title>
        <authorList>
            <person name="Haridas S."/>
            <person name="Albert R."/>
            <person name="Binder M."/>
            <person name="Bloem J."/>
            <person name="Labutti K."/>
            <person name="Salamov A."/>
            <person name="Andreopoulos B."/>
            <person name="Baker S."/>
            <person name="Barry K."/>
            <person name="Bills G."/>
            <person name="Bluhm B."/>
            <person name="Cannon C."/>
            <person name="Castanera R."/>
            <person name="Culley D."/>
            <person name="Daum C."/>
            <person name="Ezra D."/>
            <person name="Gonzalez J."/>
            <person name="Henrissat B."/>
            <person name="Kuo A."/>
            <person name="Liang C."/>
            <person name="Lipzen A."/>
            <person name="Lutzoni F."/>
            <person name="Magnuson J."/>
            <person name="Mondo S."/>
            <person name="Nolan M."/>
            <person name="Ohm R."/>
            <person name="Pangilinan J."/>
            <person name="Park H.-J."/>
            <person name="Ramirez L."/>
            <person name="Alfaro M."/>
            <person name="Sun H."/>
            <person name="Tritt A."/>
            <person name="Yoshinaga Y."/>
            <person name="Zwiers L.-H."/>
            <person name="Turgeon B."/>
            <person name="Goodwin S."/>
            <person name="Spatafora J."/>
            <person name="Crous P."/>
            <person name="Grigoriev I."/>
        </authorList>
    </citation>
    <scope>NUCLEOTIDE SEQUENCE</scope>
    <source>
        <strain evidence="3">SCOH1-5</strain>
    </source>
</reference>
<proteinExistence type="predicted"/>
<keyword evidence="4" id="KW-1185">Reference proteome</keyword>
<keyword evidence="2" id="KW-0472">Membrane</keyword>
<evidence type="ECO:0000313" key="4">
    <source>
        <dbReference type="Proteomes" id="UP000799539"/>
    </source>
</evidence>
<feature type="compositionally biased region" description="Acidic residues" evidence="1">
    <location>
        <begin position="215"/>
        <end position="231"/>
    </location>
</feature>
<accession>A0A6A6F7D1</accession>
<dbReference type="AlphaFoldDB" id="A0A6A6F7D1"/>
<feature type="transmembrane region" description="Helical" evidence="2">
    <location>
        <begin position="6"/>
        <end position="23"/>
    </location>
</feature>
<keyword evidence="2" id="KW-1133">Transmembrane helix</keyword>
<organism evidence="3 4">
    <name type="scientific">Cercospora zeae-maydis SCOH1-5</name>
    <dbReference type="NCBI Taxonomy" id="717836"/>
    <lineage>
        <taxon>Eukaryota</taxon>
        <taxon>Fungi</taxon>
        <taxon>Dikarya</taxon>
        <taxon>Ascomycota</taxon>
        <taxon>Pezizomycotina</taxon>
        <taxon>Dothideomycetes</taxon>
        <taxon>Dothideomycetidae</taxon>
        <taxon>Mycosphaerellales</taxon>
        <taxon>Mycosphaerellaceae</taxon>
        <taxon>Cercospora</taxon>
    </lineage>
</organism>
<dbReference type="Proteomes" id="UP000799539">
    <property type="component" value="Unassembled WGS sequence"/>
</dbReference>
<feature type="region of interest" description="Disordered" evidence="1">
    <location>
        <begin position="208"/>
        <end position="237"/>
    </location>
</feature>
<gene>
    <name evidence="3" type="ORF">CERZMDRAFT_87858</name>
</gene>
<evidence type="ECO:0000256" key="2">
    <source>
        <dbReference type="SAM" id="Phobius"/>
    </source>
</evidence>
<evidence type="ECO:0000256" key="1">
    <source>
        <dbReference type="SAM" id="MobiDB-lite"/>
    </source>
</evidence>
<sequence>MSSTGLIQSFIIGSIATFLGILSSETLSPYPSSPPSPAPQSVIIVTSAGGYSGKEVANISVAVMLCTALVTWLLTGKKHDRTNNVQGKIDMCLAKPLVLFAAFHCLARGILLVRGSVSKVIYTILGSCIRAGALLYLTVAYWVQCFVHGSFSLYRNVFHALEGLGHWAIDFAVRVWLFTIHLFGGTLAQWKSGGGNGSGRDMFEFKSEEEKAAADTDEVDWELSFESEDTADANVEA</sequence>
<feature type="transmembrane region" description="Helical" evidence="2">
    <location>
        <begin position="94"/>
        <end position="113"/>
    </location>
</feature>
<evidence type="ECO:0000313" key="3">
    <source>
        <dbReference type="EMBL" id="KAF2208297.1"/>
    </source>
</evidence>
<dbReference type="EMBL" id="ML992695">
    <property type="protein sequence ID" value="KAF2208297.1"/>
    <property type="molecule type" value="Genomic_DNA"/>
</dbReference>
<keyword evidence="2" id="KW-0812">Transmembrane</keyword>
<feature type="transmembrane region" description="Helical" evidence="2">
    <location>
        <begin position="120"/>
        <end position="144"/>
    </location>
</feature>